<evidence type="ECO:0000259" key="4">
    <source>
        <dbReference type="Pfam" id="PF00294"/>
    </source>
</evidence>
<dbReference type="InterPro" id="IPR050306">
    <property type="entry name" value="PfkB_Carbo_kinase"/>
</dbReference>
<dbReference type="PANTHER" id="PTHR43085">
    <property type="entry name" value="HEXOKINASE FAMILY MEMBER"/>
    <property type="match status" value="1"/>
</dbReference>
<reference evidence="5 6" key="1">
    <citation type="submission" date="2022-10" db="EMBL/GenBank/DDBJ databases">
        <title>Sinirhodobacter sp. nov., isolated from ocean surface sediments.</title>
        <authorList>
            <person name="He W."/>
            <person name="Wang L."/>
            <person name="Zhang D.-F."/>
        </authorList>
    </citation>
    <scope>NUCLEOTIDE SEQUENCE [LARGE SCALE GENOMIC DNA]</scope>
    <source>
        <strain evidence="5 6">WL0115</strain>
    </source>
</reference>
<dbReference type="SUPFAM" id="SSF53613">
    <property type="entry name" value="Ribokinase-like"/>
    <property type="match status" value="1"/>
</dbReference>
<dbReference type="CDD" id="cd01166">
    <property type="entry name" value="KdgK"/>
    <property type="match status" value="1"/>
</dbReference>
<dbReference type="PROSITE" id="PS00584">
    <property type="entry name" value="PFKB_KINASES_2"/>
    <property type="match status" value="1"/>
</dbReference>
<sequence length="318" mass="34463">MITFNSTKAIAIGEAMIEMAPVQDGLYRRGFAGDTFNTAWHLAQALGSRGRVGFATRVGTDRLSDAFVAELNSDGLDTSSIGRDAERTMGLYLIELDGVERSFHYWRKDSAARLIADDREWLEQAFVGQGLIHLSGITVAILPDSARTHLIDALSSARARGTRVSFDPNIRPQLWSSNEEIRSTIPRFLEVADIALPSFDDEQTIWGDATPRDTLARFSASGVTEIIVKNGAGQLAMLVDGHKAQIDTPAVWEICDTTGAGDAFNAGYLAARLIGKQPRAAVAFGQQMSAEVIRHFGARIPKASVPPIARGLILSCPH</sequence>
<feature type="domain" description="Carbohydrate kinase PfkB" evidence="4">
    <location>
        <begin position="7"/>
        <end position="301"/>
    </location>
</feature>
<evidence type="ECO:0000313" key="5">
    <source>
        <dbReference type="EMBL" id="MCV2880228.1"/>
    </source>
</evidence>
<dbReference type="Pfam" id="PF00294">
    <property type="entry name" value="PfkB"/>
    <property type="match status" value="1"/>
</dbReference>
<dbReference type="PANTHER" id="PTHR43085:SF15">
    <property type="entry name" value="2-DEHYDRO-3-DEOXYGLUCONOKINASE"/>
    <property type="match status" value="1"/>
</dbReference>
<dbReference type="GO" id="GO:0016301">
    <property type="term" value="F:kinase activity"/>
    <property type="evidence" value="ECO:0007669"/>
    <property type="project" value="UniProtKB-KW"/>
</dbReference>
<accession>A0ABT3A2Q8</accession>
<name>A0ABT3A2Q8_9RHOB</name>
<evidence type="ECO:0000313" key="6">
    <source>
        <dbReference type="Proteomes" id="UP001526166"/>
    </source>
</evidence>
<keyword evidence="3 5" id="KW-0418">Kinase</keyword>
<dbReference type="Proteomes" id="UP001526166">
    <property type="component" value="Unassembled WGS sequence"/>
</dbReference>
<evidence type="ECO:0000256" key="2">
    <source>
        <dbReference type="ARBA" id="ARBA00022679"/>
    </source>
</evidence>
<proteinExistence type="inferred from homology"/>
<dbReference type="InterPro" id="IPR002173">
    <property type="entry name" value="Carboh/pur_kinase_PfkB_CS"/>
</dbReference>
<gene>
    <name evidence="5" type="ORF">OE699_15400</name>
</gene>
<dbReference type="InterPro" id="IPR011611">
    <property type="entry name" value="PfkB_dom"/>
</dbReference>
<evidence type="ECO:0000256" key="3">
    <source>
        <dbReference type="ARBA" id="ARBA00022777"/>
    </source>
</evidence>
<keyword evidence="6" id="KW-1185">Reference proteome</keyword>
<organism evidence="5 6">
    <name type="scientific">Sedimentimonas flavescens</name>
    <dbReference type="NCBI Taxonomy" id="2851012"/>
    <lineage>
        <taxon>Bacteria</taxon>
        <taxon>Pseudomonadati</taxon>
        <taxon>Pseudomonadota</taxon>
        <taxon>Alphaproteobacteria</taxon>
        <taxon>Rhodobacterales</taxon>
        <taxon>Rhodobacter group</taxon>
        <taxon>Sedimentimonas</taxon>
    </lineage>
</organism>
<evidence type="ECO:0000256" key="1">
    <source>
        <dbReference type="ARBA" id="ARBA00010688"/>
    </source>
</evidence>
<protein>
    <submittedName>
        <fullName evidence="5">Sugar kinase</fullName>
    </submittedName>
</protein>
<dbReference type="InterPro" id="IPR029056">
    <property type="entry name" value="Ribokinase-like"/>
</dbReference>
<keyword evidence="2" id="KW-0808">Transferase</keyword>
<comment type="caution">
    <text evidence="5">The sequence shown here is derived from an EMBL/GenBank/DDBJ whole genome shotgun (WGS) entry which is preliminary data.</text>
</comment>
<comment type="similarity">
    <text evidence="1">Belongs to the carbohydrate kinase PfkB family.</text>
</comment>
<dbReference type="Gene3D" id="3.40.1190.20">
    <property type="match status" value="1"/>
</dbReference>
<dbReference type="RefSeq" id="WP_263848571.1">
    <property type="nucleotide sequence ID" value="NZ_JAOWKW010000016.1"/>
</dbReference>
<dbReference type="EMBL" id="JAOWKW010000016">
    <property type="protein sequence ID" value="MCV2880228.1"/>
    <property type="molecule type" value="Genomic_DNA"/>
</dbReference>